<evidence type="ECO:0000313" key="4">
    <source>
        <dbReference type="Proteomes" id="UP000000657"/>
    </source>
</evidence>
<dbReference type="HOGENOM" id="CLU_2232608_0_0_11"/>
<feature type="region of interest" description="Disordered" evidence="1">
    <location>
        <begin position="1"/>
        <end position="24"/>
    </location>
</feature>
<evidence type="ECO:0000256" key="1">
    <source>
        <dbReference type="SAM" id="MobiDB-lite"/>
    </source>
</evidence>
<reference evidence="3 4" key="1">
    <citation type="journal article" date="2007" name="Genome Res.">
        <title>Genome characteristics of facultatively symbiotic Frankia sp. strains reflect host range and host plant biogeography.</title>
        <authorList>
            <person name="Normand P."/>
            <person name="Lapierre P."/>
            <person name="Tisa L.S."/>
            <person name="Gogarten J.P."/>
            <person name="Alloisio N."/>
            <person name="Bagnarol E."/>
            <person name="Bassi C.A."/>
            <person name="Berry A.M."/>
            <person name="Bickhart D.M."/>
            <person name="Choisne N."/>
            <person name="Couloux A."/>
            <person name="Cournoyer B."/>
            <person name="Cruveiller S."/>
            <person name="Daubin V."/>
            <person name="Demange N."/>
            <person name="Francino M.P."/>
            <person name="Goltsman E."/>
            <person name="Huang Y."/>
            <person name="Kopp O.R."/>
            <person name="Labarre L."/>
            <person name="Lapidus A."/>
            <person name="Lavire C."/>
            <person name="Marechal J."/>
            <person name="Martinez M."/>
            <person name="Mastronunzio J.E."/>
            <person name="Mullin B.C."/>
            <person name="Niemann J."/>
            <person name="Pujic P."/>
            <person name="Rawnsley T."/>
            <person name="Rouy Z."/>
            <person name="Schenowitz C."/>
            <person name="Sellstedt A."/>
            <person name="Tavares F."/>
            <person name="Tomkins J.P."/>
            <person name="Vallenet D."/>
            <person name="Valverde C."/>
            <person name="Wall L.G."/>
            <person name="Wang Y."/>
            <person name="Medigue C."/>
            <person name="Benson D.R."/>
        </authorList>
    </citation>
    <scope>NUCLEOTIDE SEQUENCE [LARGE SCALE GENOMIC DNA]</scope>
    <source>
        <strain evidence="4">DSM 45986 / CECT 9034 / ACN14a</strain>
    </source>
</reference>
<name>Q0RPW8_FRAAA</name>
<dbReference type="SUPFAM" id="SSF46955">
    <property type="entry name" value="Putative DNA-binding domain"/>
    <property type="match status" value="1"/>
</dbReference>
<dbReference type="InterPro" id="IPR041657">
    <property type="entry name" value="HTH_17"/>
</dbReference>
<feature type="domain" description="Helix-turn-helix" evidence="2">
    <location>
        <begin position="25"/>
        <end position="71"/>
    </location>
</feature>
<evidence type="ECO:0000313" key="3">
    <source>
        <dbReference type="EMBL" id="CAJ60411.1"/>
    </source>
</evidence>
<dbReference type="EMBL" id="CT573213">
    <property type="protein sequence ID" value="CAJ60411.1"/>
    <property type="molecule type" value="Genomic_DNA"/>
</dbReference>
<dbReference type="OrthoDB" id="3788906at2"/>
<dbReference type="InterPro" id="IPR009061">
    <property type="entry name" value="DNA-bd_dom_put_sf"/>
</dbReference>
<organism evidence="3 4">
    <name type="scientific">Frankia alni (strain DSM 45986 / CECT 9034 / ACN14a)</name>
    <dbReference type="NCBI Taxonomy" id="326424"/>
    <lineage>
        <taxon>Bacteria</taxon>
        <taxon>Bacillati</taxon>
        <taxon>Actinomycetota</taxon>
        <taxon>Actinomycetes</taxon>
        <taxon>Frankiales</taxon>
        <taxon>Frankiaceae</taxon>
        <taxon>Frankia</taxon>
    </lineage>
</organism>
<proteinExistence type="predicted"/>
<protein>
    <recommendedName>
        <fullName evidence="2">Helix-turn-helix domain-containing protein</fullName>
    </recommendedName>
</protein>
<dbReference type="Proteomes" id="UP000000657">
    <property type="component" value="Chromosome"/>
</dbReference>
<dbReference type="RefSeq" id="WP_011602942.1">
    <property type="nucleotide sequence ID" value="NC_008278.1"/>
</dbReference>
<evidence type="ECO:0000259" key="2">
    <source>
        <dbReference type="Pfam" id="PF12728"/>
    </source>
</evidence>
<dbReference type="Pfam" id="PF12728">
    <property type="entry name" value="HTH_17"/>
    <property type="match status" value="1"/>
</dbReference>
<keyword evidence="4" id="KW-1185">Reference proteome</keyword>
<dbReference type="AlphaFoldDB" id="Q0RPW8"/>
<dbReference type="NCBIfam" id="TIGR01764">
    <property type="entry name" value="excise"/>
    <property type="match status" value="1"/>
</dbReference>
<sequence>MQARRDGGNGPDGEPRTDPDDDVRLYDPEEAATLLRVRESTLREWVRRRKIPHRRLGRAIRFSADDLRKIIAGSGVGPVTGTAAAGLVPASVVPVPLPKRRRSGR</sequence>
<accession>Q0RPW8</accession>
<dbReference type="KEGG" id="fal:FRAAL1759"/>
<dbReference type="GO" id="GO:0003677">
    <property type="term" value="F:DNA binding"/>
    <property type="evidence" value="ECO:0007669"/>
    <property type="project" value="InterPro"/>
</dbReference>
<dbReference type="InterPro" id="IPR010093">
    <property type="entry name" value="SinI_DNA-bd"/>
</dbReference>
<gene>
    <name evidence="3" type="ordered locus">FRAAL1759</name>
</gene>